<comment type="caution">
    <text evidence="1">The sequence shown here is derived from an EMBL/GenBank/DDBJ whole genome shotgun (WGS) entry which is preliminary data.</text>
</comment>
<dbReference type="EMBL" id="JBHTAH010000001">
    <property type="protein sequence ID" value="MFC7068454.1"/>
    <property type="molecule type" value="Genomic_DNA"/>
</dbReference>
<dbReference type="RefSeq" id="WP_284031432.1">
    <property type="nucleotide sequence ID" value="NZ_CP126154.1"/>
</dbReference>
<dbReference type="AlphaFoldDB" id="A0ABD5WBX4"/>
<dbReference type="Proteomes" id="UP001596461">
    <property type="component" value="Unassembled WGS sequence"/>
</dbReference>
<proteinExistence type="predicted"/>
<keyword evidence="2" id="KW-1185">Reference proteome</keyword>
<protein>
    <submittedName>
        <fullName evidence="1">Uncharacterized protein</fullName>
    </submittedName>
</protein>
<reference evidence="1 2" key="1">
    <citation type="journal article" date="2019" name="Int. J. Syst. Evol. Microbiol.">
        <title>The Global Catalogue of Microorganisms (GCM) 10K type strain sequencing project: providing services to taxonomists for standard genome sequencing and annotation.</title>
        <authorList>
            <consortium name="The Broad Institute Genomics Platform"/>
            <consortium name="The Broad Institute Genome Sequencing Center for Infectious Disease"/>
            <person name="Wu L."/>
            <person name="Ma J."/>
        </authorList>
    </citation>
    <scope>NUCLEOTIDE SEQUENCE [LARGE SCALE GENOMIC DNA]</scope>
    <source>
        <strain evidence="1 2">DT31</strain>
    </source>
</reference>
<name>A0ABD5WBX4_9EURY</name>
<sequence>MAVEPFGAPVGVAAPVVVGDAVPDVGWVAAPAAIGVDAAVAASTATRSHTTAFVRDTTAAWSRLPT</sequence>
<dbReference type="GeneID" id="81126327"/>
<evidence type="ECO:0000313" key="1">
    <source>
        <dbReference type="EMBL" id="MFC7068454.1"/>
    </source>
</evidence>
<evidence type="ECO:0000313" key="2">
    <source>
        <dbReference type="Proteomes" id="UP001596461"/>
    </source>
</evidence>
<accession>A0ABD5WBX4</accession>
<organism evidence="1 2">
    <name type="scientific">Halobaculum lipolyticum</name>
    <dbReference type="NCBI Taxonomy" id="3032001"/>
    <lineage>
        <taxon>Archaea</taxon>
        <taxon>Methanobacteriati</taxon>
        <taxon>Methanobacteriota</taxon>
        <taxon>Stenosarchaea group</taxon>
        <taxon>Halobacteria</taxon>
        <taxon>Halobacteriales</taxon>
        <taxon>Haloferacaceae</taxon>
        <taxon>Halobaculum</taxon>
    </lineage>
</organism>
<gene>
    <name evidence="1" type="ORF">ACFQL9_02280</name>
</gene>